<dbReference type="Proteomes" id="UP000774617">
    <property type="component" value="Unassembled WGS sequence"/>
</dbReference>
<proteinExistence type="predicted"/>
<gene>
    <name evidence="1" type="ORF">B0J12DRAFT_700481</name>
</gene>
<keyword evidence="2" id="KW-1185">Reference proteome</keyword>
<reference evidence="1 2" key="1">
    <citation type="journal article" date="2021" name="Nat. Commun.">
        <title>Genetic determinants of endophytism in the Arabidopsis root mycobiome.</title>
        <authorList>
            <person name="Mesny F."/>
            <person name="Miyauchi S."/>
            <person name="Thiergart T."/>
            <person name="Pickel B."/>
            <person name="Atanasova L."/>
            <person name="Karlsson M."/>
            <person name="Huettel B."/>
            <person name="Barry K.W."/>
            <person name="Haridas S."/>
            <person name="Chen C."/>
            <person name="Bauer D."/>
            <person name="Andreopoulos W."/>
            <person name="Pangilinan J."/>
            <person name="LaButti K."/>
            <person name="Riley R."/>
            <person name="Lipzen A."/>
            <person name="Clum A."/>
            <person name="Drula E."/>
            <person name="Henrissat B."/>
            <person name="Kohler A."/>
            <person name="Grigoriev I.V."/>
            <person name="Martin F.M."/>
            <person name="Hacquard S."/>
        </authorList>
    </citation>
    <scope>NUCLEOTIDE SEQUENCE [LARGE SCALE GENOMIC DNA]</scope>
    <source>
        <strain evidence="1 2">MPI-SDFR-AT-0080</strain>
    </source>
</reference>
<protein>
    <submittedName>
        <fullName evidence="1">Uncharacterized protein</fullName>
    </submittedName>
</protein>
<comment type="caution">
    <text evidence="1">The sequence shown here is derived from an EMBL/GenBank/DDBJ whole genome shotgun (WGS) entry which is preliminary data.</text>
</comment>
<evidence type="ECO:0000313" key="1">
    <source>
        <dbReference type="EMBL" id="KAH7047419.1"/>
    </source>
</evidence>
<name>A0ABQ8G7M9_9PEZI</name>
<accession>A0ABQ8G7M9</accession>
<evidence type="ECO:0000313" key="2">
    <source>
        <dbReference type="Proteomes" id="UP000774617"/>
    </source>
</evidence>
<dbReference type="EMBL" id="JAGTJR010000016">
    <property type="protein sequence ID" value="KAH7047419.1"/>
    <property type="molecule type" value="Genomic_DNA"/>
</dbReference>
<sequence length="221" mass="24645">MPTYKGITLSLRSAAHDTAPLLEFPPPPHHAHAVAVEDAAAATAAVYVLASPGLAFWIAYHVKPPVPPEARFFVFKLFMEGRHVVSWGVGEEEGWRGTTMFGLFEESAWKGGVEKRAFAFGGRGMGAGEDHESRVLEVRVLRARARVRVQREMSGLGETEVGKKGAGGIDLVNAGRLKKENPKRFYKFALIDSLRTPYATFRYYYRSEGMVRLRVRAWYST</sequence>
<organism evidence="1 2">
    <name type="scientific">Macrophomina phaseolina</name>
    <dbReference type="NCBI Taxonomy" id="35725"/>
    <lineage>
        <taxon>Eukaryota</taxon>
        <taxon>Fungi</taxon>
        <taxon>Dikarya</taxon>
        <taxon>Ascomycota</taxon>
        <taxon>Pezizomycotina</taxon>
        <taxon>Dothideomycetes</taxon>
        <taxon>Dothideomycetes incertae sedis</taxon>
        <taxon>Botryosphaeriales</taxon>
        <taxon>Botryosphaeriaceae</taxon>
        <taxon>Macrophomina</taxon>
    </lineage>
</organism>